<dbReference type="Pfam" id="PF00072">
    <property type="entry name" value="Response_reg"/>
    <property type="match status" value="1"/>
</dbReference>
<name>A0A6A6NIT4_HEVBR</name>
<protein>
    <recommendedName>
        <fullName evidence="3">histidine kinase</fullName>
        <ecNumber evidence="3">2.7.13.3</ecNumber>
    </recommendedName>
</protein>
<dbReference type="InterPro" id="IPR036890">
    <property type="entry name" value="HATPase_C_sf"/>
</dbReference>
<dbReference type="PANTHER" id="PTHR43719:SF75">
    <property type="entry name" value="HISTIDINE KINASE CKI1"/>
    <property type="match status" value="1"/>
</dbReference>
<dbReference type="InterPro" id="IPR050956">
    <property type="entry name" value="2C_system_His_kinase"/>
</dbReference>
<evidence type="ECO:0000259" key="13">
    <source>
        <dbReference type="PROSITE" id="PS50110"/>
    </source>
</evidence>
<comment type="catalytic activity">
    <reaction evidence="1">
        <text>ATP + protein L-histidine = ADP + protein N-phospho-L-histidine.</text>
        <dbReference type="EC" id="2.7.13.3"/>
    </reaction>
</comment>
<feature type="transmembrane region" description="Helical" evidence="11">
    <location>
        <begin position="197"/>
        <end position="216"/>
    </location>
</feature>
<dbReference type="GO" id="GO:0000155">
    <property type="term" value="F:phosphorelay sensor kinase activity"/>
    <property type="evidence" value="ECO:0007669"/>
    <property type="project" value="InterPro"/>
</dbReference>
<sequence>MGDVVLFVDDLQSSCAVSHCRICHEAEFESCKSLEAPCACSGTVKFAHRDCIQRWCDEKGNTTCEICLQKYEPGYTATSKKCQQMEMDAMTIRESLEIPRRERHEPESRGMVAVDEEAYSEFEWASAADRSASYCRSLALTFTALLLIKHFFATLTGGTEDYPFTLVTILVLRTSGILLPMYIVFRTIAAIQKSIRRRYQTIGVLLLPCIVIPSWYKIVQHMKEKVDLNANMFRSGLLSQIDNTARMLHPINTSATNLARILSSSLNGSDLSQSDIQNKVAPMLFQTFSIIPHISQISYIRLEGTFFAYYRDGNQTFAMYSNSTASNSNSSSPKEPIKYTCYKQPVDPDTGTLYGDAIESWFNILANASWIQEALKRTNGYASLGNGWNSAQDLLFLNSVSIPGQGVISLGSPVKALIGFFKGIDLYGGSLFLATQHGDVLADGLPDTQMAVIGKSVSFNLIESNGDQVDIGDVSCFPNNGVLRLSILNIGETKYRVFCSPLQILGVQSVYALAFPYNGFVSNVRRAPKAATREIHLCSALIKQMEATQQAERKSTNKSLAFARASHDIRAALAGITGLIEISYEEVRPGSELETNLRQMDDCAKDLVGLLNSILDTSKMEAGKLQVESEEFDLAHLLEDVVDLFHPVGMRKGVDVVLDPCDGSVLKFSKVRGDRGKLKQVLCNLLSNAVKFTSEGHVLVRAWARKPGLENRIFASNRNGLWKRLFCRFTANKEENNVEAMNSVKQNPNCMEFVFEVDDTGKGIPKEKQKLVFENFVQVKETALGQGGTGLGLGIVRSLVRLMGGEIKIVDKEDRERGTCFRFNALLIASARAPSTGNTMGDIEMGSYNTYQYSVSTPSLNIRASSPRQSKIGSSPKIEGSHVVLLIQTAERRRILHKFMESLGIEVSVVSKWERLHSTLAKIKSNMHVPPYSSSGRSDFGSRSEICNSRSKDVPLSALDGMEERLPSHRSGSIFRSSASFILLVIDASAGPFQELYGTVTEFRRGLRRAYCKVVWLDKPTLRSINPGSLDEHMIHADDDILLKPFHGSRLYQMPVMNGYEATRQIREEERSYDIHIPIVALTAHTSGEEGEKMKSAGMDHHLRKPLRKEPLLKAIKHIHDK</sequence>
<feature type="transmembrane region" description="Helical" evidence="11">
    <location>
        <begin position="164"/>
        <end position="185"/>
    </location>
</feature>
<comment type="caution">
    <text evidence="10">Lacks conserved residue(s) required for the propagation of feature annotation.</text>
</comment>
<dbReference type="InterPro" id="IPR003594">
    <property type="entry name" value="HATPase_dom"/>
</dbReference>
<keyword evidence="11" id="KW-1133">Transmembrane helix</keyword>
<dbReference type="Pfam" id="PF12428">
    <property type="entry name" value="DUF3675"/>
    <property type="match status" value="1"/>
</dbReference>
<dbReference type="PANTHER" id="PTHR43719">
    <property type="entry name" value="TWO-COMPONENT HISTIDINE KINASE"/>
    <property type="match status" value="1"/>
</dbReference>
<proteinExistence type="predicted"/>
<evidence type="ECO:0000256" key="3">
    <source>
        <dbReference type="ARBA" id="ARBA00012438"/>
    </source>
</evidence>
<keyword evidence="11" id="KW-0472">Membrane</keyword>
<comment type="subcellular location">
    <subcellularLocation>
        <location evidence="2">Endoplasmic reticulum membrane</location>
        <topology evidence="2">Multi-pass membrane protein</topology>
    </subcellularLocation>
</comment>
<dbReference type="Gene3D" id="3.30.565.10">
    <property type="entry name" value="Histidine kinase-like ATPase, C-terminal domain"/>
    <property type="match status" value="1"/>
</dbReference>
<evidence type="ECO:0000256" key="7">
    <source>
        <dbReference type="ARBA" id="ARBA00022824"/>
    </source>
</evidence>
<dbReference type="InterPro" id="IPR004358">
    <property type="entry name" value="Sig_transdc_His_kin-like_C"/>
</dbReference>
<feature type="transmembrane region" description="Helical" evidence="11">
    <location>
        <begin position="134"/>
        <end position="152"/>
    </location>
</feature>
<evidence type="ECO:0000259" key="12">
    <source>
        <dbReference type="PROSITE" id="PS50109"/>
    </source>
</evidence>
<keyword evidence="7" id="KW-0256">Endoplasmic reticulum</keyword>
<evidence type="ECO:0000256" key="5">
    <source>
        <dbReference type="ARBA" id="ARBA00022723"/>
    </source>
</evidence>
<dbReference type="Pfam" id="PF02518">
    <property type="entry name" value="HATPase_c"/>
    <property type="match status" value="1"/>
</dbReference>
<dbReference type="InterPro" id="IPR005467">
    <property type="entry name" value="His_kinase_dom"/>
</dbReference>
<dbReference type="SMART" id="SM00387">
    <property type="entry name" value="HATPase_c"/>
    <property type="match status" value="1"/>
</dbReference>
<dbReference type="FunFam" id="3.30.40.10:FF:000318">
    <property type="entry name" value="E3 ubiquitin-protein ligase MARCH4"/>
    <property type="match status" value="1"/>
</dbReference>
<dbReference type="SUPFAM" id="SSF57850">
    <property type="entry name" value="RING/U-box"/>
    <property type="match status" value="1"/>
</dbReference>
<dbReference type="Gene3D" id="3.40.50.2300">
    <property type="match status" value="1"/>
</dbReference>
<dbReference type="CDD" id="cd16495">
    <property type="entry name" value="RING_CH-C4HC3_MARCH"/>
    <property type="match status" value="1"/>
</dbReference>
<dbReference type="PROSITE" id="PS50110">
    <property type="entry name" value="RESPONSE_REGULATORY"/>
    <property type="match status" value="1"/>
</dbReference>
<evidence type="ECO:0000256" key="9">
    <source>
        <dbReference type="ARBA" id="ARBA00023170"/>
    </source>
</evidence>
<dbReference type="PROSITE" id="PS50109">
    <property type="entry name" value="HIS_KIN"/>
    <property type="match status" value="1"/>
</dbReference>
<keyword evidence="4" id="KW-0597">Phosphoprotein</keyword>
<dbReference type="PROSITE" id="PS51292">
    <property type="entry name" value="ZF_RING_CH"/>
    <property type="match status" value="1"/>
</dbReference>
<evidence type="ECO:0000256" key="2">
    <source>
        <dbReference type="ARBA" id="ARBA00004477"/>
    </source>
</evidence>
<dbReference type="GO" id="GO:0005789">
    <property type="term" value="C:endoplasmic reticulum membrane"/>
    <property type="evidence" value="ECO:0007669"/>
    <property type="project" value="UniProtKB-SubCell"/>
</dbReference>
<dbReference type="AlphaFoldDB" id="A0A6A6NIT4"/>
<dbReference type="Pfam" id="PF12906">
    <property type="entry name" value="RINGv"/>
    <property type="match status" value="1"/>
</dbReference>
<dbReference type="SMART" id="SM00388">
    <property type="entry name" value="HisKA"/>
    <property type="match status" value="1"/>
</dbReference>
<keyword evidence="8" id="KW-0862">Zinc</keyword>
<feature type="domain" description="RING-CH-type" evidence="14">
    <location>
        <begin position="12"/>
        <end position="74"/>
    </location>
</feature>
<dbReference type="EMBL" id="JAAGAX010000001">
    <property type="protein sequence ID" value="KAF2325088.1"/>
    <property type="molecule type" value="Genomic_DNA"/>
</dbReference>
<dbReference type="PRINTS" id="PR00344">
    <property type="entry name" value="BCTRLSENSOR"/>
</dbReference>
<evidence type="ECO:0000313" key="16">
    <source>
        <dbReference type="Proteomes" id="UP000467840"/>
    </source>
</evidence>
<organism evidence="15 16">
    <name type="scientific">Hevea brasiliensis</name>
    <name type="common">Para rubber tree</name>
    <name type="synonym">Siphonia brasiliensis</name>
    <dbReference type="NCBI Taxonomy" id="3981"/>
    <lineage>
        <taxon>Eukaryota</taxon>
        <taxon>Viridiplantae</taxon>
        <taxon>Streptophyta</taxon>
        <taxon>Embryophyta</taxon>
        <taxon>Tracheophyta</taxon>
        <taxon>Spermatophyta</taxon>
        <taxon>Magnoliopsida</taxon>
        <taxon>eudicotyledons</taxon>
        <taxon>Gunneridae</taxon>
        <taxon>Pentapetalae</taxon>
        <taxon>rosids</taxon>
        <taxon>fabids</taxon>
        <taxon>Malpighiales</taxon>
        <taxon>Euphorbiaceae</taxon>
        <taxon>Crotonoideae</taxon>
        <taxon>Micrandreae</taxon>
        <taxon>Hevea</taxon>
    </lineage>
</organism>
<dbReference type="InterPro" id="IPR011016">
    <property type="entry name" value="Znf_RING-CH"/>
</dbReference>
<keyword evidence="5" id="KW-0479">Metal-binding</keyword>
<dbReference type="Gene3D" id="3.30.40.10">
    <property type="entry name" value="Zinc/RING finger domain, C3HC4 (zinc finger)"/>
    <property type="match status" value="1"/>
</dbReference>
<dbReference type="Gene3D" id="1.10.287.130">
    <property type="match status" value="1"/>
</dbReference>
<dbReference type="SUPFAM" id="SSF55874">
    <property type="entry name" value="ATPase domain of HSP90 chaperone/DNA topoisomerase II/histidine kinase"/>
    <property type="match status" value="1"/>
</dbReference>
<evidence type="ECO:0000256" key="10">
    <source>
        <dbReference type="PROSITE-ProRule" id="PRU00169"/>
    </source>
</evidence>
<dbReference type="InterPro" id="IPR022143">
    <property type="entry name" value="DUF3675"/>
</dbReference>
<evidence type="ECO:0000313" key="15">
    <source>
        <dbReference type="EMBL" id="KAF2325088.1"/>
    </source>
</evidence>
<dbReference type="SUPFAM" id="SSF47384">
    <property type="entry name" value="Homodimeric domain of signal transducing histidine kinase"/>
    <property type="match status" value="1"/>
</dbReference>
<dbReference type="EC" id="2.7.13.3" evidence="3"/>
<reference evidence="15 16" key="1">
    <citation type="journal article" date="2020" name="Mol. Plant">
        <title>The Chromosome-Based Rubber Tree Genome Provides New Insights into Spurge Genome Evolution and Rubber Biosynthesis.</title>
        <authorList>
            <person name="Liu J."/>
            <person name="Shi C."/>
            <person name="Shi C.C."/>
            <person name="Li W."/>
            <person name="Zhang Q.J."/>
            <person name="Zhang Y."/>
            <person name="Li K."/>
            <person name="Lu H.F."/>
            <person name="Shi C."/>
            <person name="Zhu S.T."/>
            <person name="Xiao Z.Y."/>
            <person name="Nan H."/>
            <person name="Yue Y."/>
            <person name="Zhu X.G."/>
            <person name="Wu Y."/>
            <person name="Hong X.N."/>
            <person name="Fan G.Y."/>
            <person name="Tong Y."/>
            <person name="Zhang D."/>
            <person name="Mao C.L."/>
            <person name="Liu Y.L."/>
            <person name="Hao S.J."/>
            <person name="Liu W.Q."/>
            <person name="Lv M.Q."/>
            <person name="Zhang H.B."/>
            <person name="Liu Y."/>
            <person name="Hu-Tang G.R."/>
            <person name="Wang J.P."/>
            <person name="Wang J.H."/>
            <person name="Sun Y.H."/>
            <person name="Ni S.B."/>
            <person name="Chen W.B."/>
            <person name="Zhang X.C."/>
            <person name="Jiao Y.N."/>
            <person name="Eichler E.E."/>
            <person name="Li G.H."/>
            <person name="Liu X."/>
            <person name="Gao L.Z."/>
        </authorList>
    </citation>
    <scope>NUCLEOTIDE SEQUENCE [LARGE SCALE GENOMIC DNA]</scope>
    <source>
        <strain evidence="16">cv. GT1</strain>
        <tissue evidence="15">Leaf</tissue>
    </source>
</reference>
<feature type="domain" description="Histidine kinase" evidence="12">
    <location>
        <begin position="564"/>
        <end position="829"/>
    </location>
</feature>
<evidence type="ECO:0000256" key="11">
    <source>
        <dbReference type="SAM" id="Phobius"/>
    </source>
</evidence>
<dbReference type="InterPro" id="IPR003661">
    <property type="entry name" value="HisK_dim/P_dom"/>
</dbReference>
<dbReference type="InterPro" id="IPR011006">
    <property type="entry name" value="CheY-like_superfamily"/>
</dbReference>
<accession>A0A6A6NIT4</accession>
<dbReference type="Pfam" id="PF00512">
    <property type="entry name" value="HisKA"/>
    <property type="match status" value="1"/>
</dbReference>
<gene>
    <name evidence="15" type="ORF">GH714_022695</name>
</gene>
<comment type="caution">
    <text evidence="15">The sequence shown here is derived from an EMBL/GenBank/DDBJ whole genome shotgun (WGS) entry which is preliminary data.</text>
</comment>
<keyword evidence="9" id="KW-0675">Receptor</keyword>
<evidence type="ECO:0000256" key="8">
    <source>
        <dbReference type="ARBA" id="ARBA00022833"/>
    </source>
</evidence>
<dbReference type="CDD" id="cd00082">
    <property type="entry name" value="HisKA"/>
    <property type="match status" value="1"/>
</dbReference>
<keyword evidence="6" id="KW-0863">Zinc-finger</keyword>
<evidence type="ECO:0000259" key="14">
    <source>
        <dbReference type="PROSITE" id="PS51292"/>
    </source>
</evidence>
<dbReference type="CDD" id="cd17546">
    <property type="entry name" value="REC_hyHK_CKI1_RcsC-like"/>
    <property type="match status" value="1"/>
</dbReference>
<dbReference type="InterPro" id="IPR013083">
    <property type="entry name" value="Znf_RING/FYVE/PHD"/>
</dbReference>
<dbReference type="InterPro" id="IPR001789">
    <property type="entry name" value="Sig_transdc_resp-reg_receiver"/>
</dbReference>
<keyword evidence="11" id="KW-0812">Transmembrane</keyword>
<dbReference type="SMART" id="SM00744">
    <property type="entry name" value="RINGv"/>
    <property type="match status" value="1"/>
</dbReference>
<evidence type="ECO:0000256" key="4">
    <source>
        <dbReference type="ARBA" id="ARBA00022553"/>
    </source>
</evidence>
<evidence type="ECO:0000256" key="1">
    <source>
        <dbReference type="ARBA" id="ARBA00000085"/>
    </source>
</evidence>
<keyword evidence="16" id="KW-1185">Reference proteome</keyword>
<dbReference type="GO" id="GO:0008270">
    <property type="term" value="F:zinc ion binding"/>
    <property type="evidence" value="ECO:0007669"/>
    <property type="project" value="UniProtKB-KW"/>
</dbReference>
<dbReference type="Proteomes" id="UP000467840">
    <property type="component" value="Chromosome 5"/>
</dbReference>
<feature type="domain" description="Response regulatory" evidence="13">
    <location>
        <begin position="1052"/>
        <end position="1120"/>
    </location>
</feature>
<dbReference type="SUPFAM" id="SSF52172">
    <property type="entry name" value="CheY-like"/>
    <property type="match status" value="1"/>
</dbReference>
<evidence type="ECO:0000256" key="6">
    <source>
        <dbReference type="ARBA" id="ARBA00022771"/>
    </source>
</evidence>
<dbReference type="InterPro" id="IPR036097">
    <property type="entry name" value="HisK_dim/P_sf"/>
</dbReference>